<dbReference type="CDD" id="cd07762">
    <property type="entry name" value="CYTH-like_Pase_1"/>
    <property type="match status" value="1"/>
</dbReference>
<reference evidence="2 3" key="1">
    <citation type="submission" date="2021-01" db="EMBL/GenBank/DDBJ databases">
        <title>Genomic Encyclopedia of Type Strains, Phase IV (KMG-IV): sequencing the most valuable type-strain genomes for metagenomic binning, comparative biology and taxonomic classification.</title>
        <authorList>
            <person name="Goeker M."/>
        </authorList>
    </citation>
    <scope>NUCLEOTIDE SEQUENCE [LARGE SCALE GENOMIC DNA]</scope>
    <source>
        <strain evidence="2 3">DSM 23711</strain>
    </source>
</reference>
<keyword evidence="3" id="KW-1185">Reference proteome</keyword>
<dbReference type="Proteomes" id="UP001296943">
    <property type="component" value="Unassembled WGS sequence"/>
</dbReference>
<gene>
    <name evidence="2" type="ORF">JOC48_002040</name>
</gene>
<dbReference type="InterPro" id="IPR023577">
    <property type="entry name" value="CYTH_domain"/>
</dbReference>
<dbReference type="PROSITE" id="PS51707">
    <property type="entry name" value="CYTH"/>
    <property type="match status" value="1"/>
</dbReference>
<sequence length="189" mass="22133">MAQEIEIEFKNLLTKQEYDQLRSTFNLENVTPIKQTNHYFETKDFKLKNKGAALRIREKNNLWQLTLKEPHEEGLLETHDPLTEEEAKSWLDGSIIPKPHVAKQLNQLGIDFATLHYGGALTTHRLETYYKDTVVVLDYSTYNGKVDYELELEAKDKVYGENIFQELLVNNRIAKRKAPNKIERFYSTI</sequence>
<dbReference type="EMBL" id="JAFBDR010000009">
    <property type="protein sequence ID" value="MBM7571544.1"/>
    <property type="molecule type" value="Genomic_DNA"/>
</dbReference>
<comment type="caution">
    <text evidence="2">The sequence shown here is derived from an EMBL/GenBank/DDBJ whole genome shotgun (WGS) entry which is preliminary data.</text>
</comment>
<dbReference type="SMART" id="SM01118">
    <property type="entry name" value="CYTH"/>
    <property type="match status" value="1"/>
</dbReference>
<dbReference type="SUPFAM" id="SSF55154">
    <property type="entry name" value="CYTH-like phosphatases"/>
    <property type="match status" value="1"/>
</dbReference>
<dbReference type="InterPro" id="IPR033469">
    <property type="entry name" value="CYTH-like_dom_sf"/>
</dbReference>
<feature type="domain" description="CYTH" evidence="1">
    <location>
        <begin position="4"/>
        <end position="189"/>
    </location>
</feature>
<accession>A0ABS2N0A0</accession>
<name>A0ABS2N0A0_9BACI</name>
<evidence type="ECO:0000259" key="1">
    <source>
        <dbReference type="PROSITE" id="PS51707"/>
    </source>
</evidence>
<evidence type="ECO:0000313" key="3">
    <source>
        <dbReference type="Proteomes" id="UP001296943"/>
    </source>
</evidence>
<evidence type="ECO:0000313" key="2">
    <source>
        <dbReference type="EMBL" id="MBM7571544.1"/>
    </source>
</evidence>
<dbReference type="Pfam" id="PF01928">
    <property type="entry name" value="CYTH"/>
    <property type="match status" value="1"/>
</dbReference>
<dbReference type="PIRSF" id="PIRSF012526">
    <property type="entry name" value="CYTH_UCP012526"/>
    <property type="match status" value="1"/>
</dbReference>
<dbReference type="RefSeq" id="WP_204499238.1">
    <property type="nucleotide sequence ID" value="NZ_JAFBDR010000009.1"/>
</dbReference>
<protein>
    <submittedName>
        <fullName evidence="2">Uncharacterized protein YjbK</fullName>
    </submittedName>
</protein>
<dbReference type="InterPro" id="IPR009195">
    <property type="entry name" value="Uncharacterised_YjbK"/>
</dbReference>
<proteinExistence type="predicted"/>
<dbReference type="Gene3D" id="2.40.320.10">
    <property type="entry name" value="Hypothetical Protein Pfu-838710-001"/>
    <property type="match status" value="1"/>
</dbReference>
<organism evidence="2 3">
    <name type="scientific">Aquibacillus albus</name>
    <dbReference type="NCBI Taxonomy" id="1168171"/>
    <lineage>
        <taxon>Bacteria</taxon>
        <taxon>Bacillati</taxon>
        <taxon>Bacillota</taxon>
        <taxon>Bacilli</taxon>
        <taxon>Bacillales</taxon>
        <taxon>Bacillaceae</taxon>
        <taxon>Aquibacillus</taxon>
    </lineage>
</organism>